<proteinExistence type="predicted"/>
<protein>
    <submittedName>
        <fullName evidence="2">F-box domain-containing protein</fullName>
    </submittedName>
</protein>
<evidence type="ECO:0000313" key="3">
    <source>
        <dbReference type="Proteomes" id="UP001237642"/>
    </source>
</evidence>
<dbReference type="PANTHER" id="PTHR31672:SF13">
    <property type="entry name" value="F-BOX PROTEIN CPR30-LIKE"/>
    <property type="match status" value="1"/>
</dbReference>
<dbReference type="SMART" id="SM00256">
    <property type="entry name" value="FBOX"/>
    <property type="match status" value="1"/>
</dbReference>
<dbReference type="InterPro" id="IPR036047">
    <property type="entry name" value="F-box-like_dom_sf"/>
</dbReference>
<dbReference type="PANTHER" id="PTHR31672">
    <property type="entry name" value="BNACNNG10540D PROTEIN"/>
    <property type="match status" value="1"/>
</dbReference>
<sequence>MAKLDYISLIPLEILTCILTLLHAKSLGMCKCVSKSWNSLISDPHFIKTHLAKSSITKLLLLSAESQGGLYPEFRHALYSVNFDSKHHDTVASKLNFDLFTYSDNKNKNMWSRVWGSCDGLVLVEDTRKCMFLLNPTTLEFKMLPLLPSRYRSSKNICNLFGFGYDSSCDDYAVVAIVSKYEEKDACVYVHTLRTKQWKDVGSVTFDILFNEHAAGILVGESIYWLACNGNDNSLLVLAFNIANKEFSKLPVPKGIFDSRSGFRRLGTHEGCLCLINMNVFNTIAELWVMQEDGVVRSFIKLLIAVNGLSCFVPSEENLVVMGRYKPVLLVYGARRRISGAKEGRMYKYMKVNGLPYNFEVGMTFVESLVSPNNWGGESRKNRGRRSKTTQSVK</sequence>
<dbReference type="EMBL" id="JAUIZM010000008">
    <property type="protein sequence ID" value="KAK1370458.1"/>
    <property type="molecule type" value="Genomic_DNA"/>
</dbReference>
<keyword evidence="3" id="KW-1185">Reference proteome</keyword>
<dbReference type="Pfam" id="PF08268">
    <property type="entry name" value="FBA_3"/>
    <property type="match status" value="1"/>
</dbReference>
<dbReference type="InterPro" id="IPR017451">
    <property type="entry name" value="F-box-assoc_interact_dom"/>
</dbReference>
<evidence type="ECO:0000313" key="2">
    <source>
        <dbReference type="EMBL" id="KAK1370458.1"/>
    </source>
</evidence>
<comment type="caution">
    <text evidence="2">The sequence shown here is derived from an EMBL/GenBank/DDBJ whole genome shotgun (WGS) entry which is preliminary data.</text>
</comment>
<evidence type="ECO:0000259" key="1">
    <source>
        <dbReference type="SMART" id="SM00256"/>
    </source>
</evidence>
<dbReference type="Gene3D" id="1.20.1280.50">
    <property type="match status" value="1"/>
</dbReference>
<reference evidence="2" key="1">
    <citation type="submission" date="2023-02" db="EMBL/GenBank/DDBJ databases">
        <title>Genome of toxic invasive species Heracleum sosnowskyi carries increased number of genes despite the absence of recent whole-genome duplications.</title>
        <authorList>
            <person name="Schelkunov M."/>
            <person name="Shtratnikova V."/>
            <person name="Makarenko M."/>
            <person name="Klepikova A."/>
            <person name="Omelchenko D."/>
            <person name="Novikova G."/>
            <person name="Obukhova E."/>
            <person name="Bogdanov V."/>
            <person name="Penin A."/>
            <person name="Logacheva M."/>
        </authorList>
    </citation>
    <scope>NUCLEOTIDE SEQUENCE</scope>
    <source>
        <strain evidence="2">Hsosn_3</strain>
        <tissue evidence="2">Leaf</tissue>
    </source>
</reference>
<dbReference type="SUPFAM" id="SSF81383">
    <property type="entry name" value="F-box domain"/>
    <property type="match status" value="1"/>
</dbReference>
<dbReference type="Proteomes" id="UP001237642">
    <property type="component" value="Unassembled WGS sequence"/>
</dbReference>
<dbReference type="InterPro" id="IPR050796">
    <property type="entry name" value="SCF_F-box_component"/>
</dbReference>
<accession>A0AAD8MFS8</accession>
<feature type="domain" description="F-box" evidence="1">
    <location>
        <begin position="10"/>
        <end position="50"/>
    </location>
</feature>
<dbReference type="InterPro" id="IPR001810">
    <property type="entry name" value="F-box_dom"/>
</dbReference>
<gene>
    <name evidence="2" type="ORF">POM88_036550</name>
</gene>
<name>A0AAD8MFS8_9APIA</name>
<dbReference type="InterPro" id="IPR013187">
    <property type="entry name" value="F-box-assoc_dom_typ3"/>
</dbReference>
<dbReference type="Pfam" id="PF00646">
    <property type="entry name" value="F-box"/>
    <property type="match status" value="1"/>
</dbReference>
<dbReference type="NCBIfam" id="TIGR01640">
    <property type="entry name" value="F_box_assoc_1"/>
    <property type="match status" value="1"/>
</dbReference>
<organism evidence="2 3">
    <name type="scientific">Heracleum sosnowskyi</name>
    <dbReference type="NCBI Taxonomy" id="360622"/>
    <lineage>
        <taxon>Eukaryota</taxon>
        <taxon>Viridiplantae</taxon>
        <taxon>Streptophyta</taxon>
        <taxon>Embryophyta</taxon>
        <taxon>Tracheophyta</taxon>
        <taxon>Spermatophyta</taxon>
        <taxon>Magnoliopsida</taxon>
        <taxon>eudicotyledons</taxon>
        <taxon>Gunneridae</taxon>
        <taxon>Pentapetalae</taxon>
        <taxon>asterids</taxon>
        <taxon>campanulids</taxon>
        <taxon>Apiales</taxon>
        <taxon>Apiaceae</taxon>
        <taxon>Apioideae</taxon>
        <taxon>apioid superclade</taxon>
        <taxon>Tordylieae</taxon>
        <taxon>Tordyliinae</taxon>
        <taxon>Heracleum</taxon>
    </lineage>
</organism>
<dbReference type="AlphaFoldDB" id="A0AAD8MFS8"/>
<reference evidence="2" key="2">
    <citation type="submission" date="2023-05" db="EMBL/GenBank/DDBJ databases">
        <authorList>
            <person name="Schelkunov M.I."/>
        </authorList>
    </citation>
    <scope>NUCLEOTIDE SEQUENCE</scope>
    <source>
        <strain evidence="2">Hsosn_3</strain>
        <tissue evidence="2">Leaf</tissue>
    </source>
</reference>